<evidence type="ECO:0000256" key="5">
    <source>
        <dbReference type="ARBA" id="ARBA00023221"/>
    </source>
</evidence>
<name>A0A1W9ZCM6_MYCAI</name>
<evidence type="ECO:0000313" key="7">
    <source>
        <dbReference type="Proteomes" id="UP000192707"/>
    </source>
</evidence>
<keyword evidence="2" id="KW-0560">Oxidoreductase</keyword>
<keyword evidence="5" id="KW-0753">Steroid metabolism</keyword>
<dbReference type="InterPro" id="IPR002347">
    <property type="entry name" value="SDR_fam"/>
</dbReference>
<organism evidence="6 7">
    <name type="scientific">Mycobacterium arosiense ATCC BAA-1401 = DSM 45069</name>
    <dbReference type="NCBI Taxonomy" id="1265311"/>
    <lineage>
        <taxon>Bacteria</taxon>
        <taxon>Bacillati</taxon>
        <taxon>Actinomycetota</taxon>
        <taxon>Actinomycetes</taxon>
        <taxon>Mycobacteriales</taxon>
        <taxon>Mycobacteriaceae</taxon>
        <taxon>Mycobacterium</taxon>
        <taxon>Mycobacterium avium complex (MAC)</taxon>
    </lineage>
</organism>
<dbReference type="InterPro" id="IPR036291">
    <property type="entry name" value="NAD(P)-bd_dom_sf"/>
</dbReference>
<keyword evidence="4" id="KW-0443">Lipid metabolism</keyword>
<keyword evidence="3" id="KW-0520">NAD</keyword>
<reference evidence="6 7" key="1">
    <citation type="submission" date="2016-12" db="EMBL/GenBank/DDBJ databases">
        <title>The new phylogeny of genus Mycobacterium.</title>
        <authorList>
            <person name="Tortoli E."/>
            <person name="Trovato A."/>
            <person name="Cirillo D.M."/>
        </authorList>
    </citation>
    <scope>NUCLEOTIDE SEQUENCE [LARGE SCALE GENOMIC DNA]</scope>
    <source>
        <strain evidence="6 7">DSM 45069</strain>
    </source>
</reference>
<dbReference type="PRINTS" id="PR00081">
    <property type="entry name" value="GDHRDH"/>
</dbReference>
<dbReference type="AlphaFoldDB" id="A0A1W9ZCM6"/>
<evidence type="ECO:0000313" key="6">
    <source>
        <dbReference type="EMBL" id="ORA11955.1"/>
    </source>
</evidence>
<dbReference type="EMBL" id="MVHG01000048">
    <property type="protein sequence ID" value="ORA11955.1"/>
    <property type="molecule type" value="Genomic_DNA"/>
</dbReference>
<sequence>MSGRLDGKVALITGGARGMGAAEARLFVEHDAKVVLADVLDAEGEVLAKELGSAARYVHLDVTAESSWARGVQEAVSAFGGLDVLVNNAGLAYLAPIVDTTPEEYMRIVSVNQIGVFLGMRAGIPAMTRSRRASIINISSVEGLAGSPGAVAYTASKFAVRGMTKVAALELATLGIRVNSIHPGGVLTPMVEQIGGTPMVKTVEPLIPMHRLAEPEEIARLALFLASDESSYCTGAEFVADGGMTATLFPTGHQ</sequence>
<gene>
    <name evidence="6" type="ORF">BST14_17730</name>
</gene>
<dbReference type="SUPFAM" id="SSF51735">
    <property type="entry name" value="NAD(P)-binding Rossmann-fold domains"/>
    <property type="match status" value="1"/>
</dbReference>
<dbReference type="Gene3D" id="3.40.50.720">
    <property type="entry name" value="NAD(P)-binding Rossmann-like Domain"/>
    <property type="match status" value="1"/>
</dbReference>
<proteinExistence type="inferred from homology"/>
<dbReference type="OrthoDB" id="3542748at2"/>
<dbReference type="InterPro" id="IPR020904">
    <property type="entry name" value="Sc_DH/Rdtase_CS"/>
</dbReference>
<dbReference type="PROSITE" id="PS00061">
    <property type="entry name" value="ADH_SHORT"/>
    <property type="match status" value="1"/>
</dbReference>
<dbReference type="PRINTS" id="PR00080">
    <property type="entry name" value="SDRFAMILY"/>
</dbReference>
<dbReference type="GO" id="GO:0016491">
    <property type="term" value="F:oxidoreductase activity"/>
    <property type="evidence" value="ECO:0007669"/>
    <property type="project" value="UniProtKB-KW"/>
</dbReference>
<evidence type="ECO:0000256" key="3">
    <source>
        <dbReference type="ARBA" id="ARBA00023027"/>
    </source>
</evidence>
<dbReference type="FunFam" id="3.40.50.720:FF:000084">
    <property type="entry name" value="Short-chain dehydrogenase reductase"/>
    <property type="match status" value="1"/>
</dbReference>
<comment type="caution">
    <text evidence="6">The sequence shown here is derived from an EMBL/GenBank/DDBJ whole genome shotgun (WGS) entry which is preliminary data.</text>
</comment>
<dbReference type="GO" id="GO:0008202">
    <property type="term" value="P:steroid metabolic process"/>
    <property type="evidence" value="ECO:0007669"/>
    <property type="project" value="UniProtKB-KW"/>
</dbReference>
<protein>
    <submittedName>
        <fullName evidence="6">3-alpha-hydroxysteroid dehydrogenase</fullName>
    </submittedName>
</protein>
<evidence type="ECO:0000256" key="2">
    <source>
        <dbReference type="ARBA" id="ARBA00023002"/>
    </source>
</evidence>
<dbReference type="Pfam" id="PF13561">
    <property type="entry name" value="adh_short_C2"/>
    <property type="match status" value="1"/>
</dbReference>
<evidence type="ECO:0000256" key="1">
    <source>
        <dbReference type="ARBA" id="ARBA00006484"/>
    </source>
</evidence>
<dbReference type="Proteomes" id="UP000192707">
    <property type="component" value="Unassembled WGS sequence"/>
</dbReference>
<keyword evidence="7" id="KW-1185">Reference proteome</keyword>
<dbReference type="PANTHER" id="PTHR43180:SF28">
    <property type="entry name" value="NAD(P)-BINDING ROSSMANN-FOLD SUPERFAMILY PROTEIN"/>
    <property type="match status" value="1"/>
</dbReference>
<evidence type="ECO:0000256" key="4">
    <source>
        <dbReference type="ARBA" id="ARBA00023098"/>
    </source>
</evidence>
<dbReference type="NCBIfam" id="NF005559">
    <property type="entry name" value="PRK07231.1"/>
    <property type="match status" value="1"/>
</dbReference>
<accession>A0A1W9ZCM6</accession>
<dbReference type="PANTHER" id="PTHR43180">
    <property type="entry name" value="3-OXOACYL-(ACYL-CARRIER-PROTEIN) REDUCTASE (AFU_ORTHOLOGUE AFUA_6G11210)"/>
    <property type="match status" value="1"/>
</dbReference>
<comment type="similarity">
    <text evidence="1">Belongs to the short-chain dehydrogenases/reductases (SDR) family.</text>
</comment>